<dbReference type="GO" id="GO:0005886">
    <property type="term" value="C:plasma membrane"/>
    <property type="evidence" value="ECO:0007669"/>
    <property type="project" value="UniProtKB-SubCell"/>
</dbReference>
<evidence type="ECO:0000256" key="5">
    <source>
        <dbReference type="SAM" id="Phobius"/>
    </source>
</evidence>
<dbReference type="PROSITE" id="PS50850">
    <property type="entry name" value="MFS"/>
    <property type="match status" value="1"/>
</dbReference>
<evidence type="ECO:0000313" key="8">
    <source>
        <dbReference type="Proteomes" id="UP000193711"/>
    </source>
</evidence>
<dbReference type="InterPro" id="IPR020846">
    <property type="entry name" value="MFS_dom"/>
</dbReference>
<keyword evidence="8" id="KW-1185">Reference proteome</keyword>
<keyword evidence="2 5" id="KW-0812">Transmembrane</keyword>
<dbReference type="RefSeq" id="WP_085477700.1">
    <property type="nucleotide sequence ID" value="NZ_FXBM01000003.1"/>
</dbReference>
<evidence type="ECO:0000256" key="1">
    <source>
        <dbReference type="ARBA" id="ARBA00004651"/>
    </source>
</evidence>
<keyword evidence="4 5" id="KW-0472">Membrane</keyword>
<feature type="transmembrane region" description="Helical" evidence="5">
    <location>
        <begin position="262"/>
        <end position="283"/>
    </location>
</feature>
<dbReference type="CDD" id="cd17393">
    <property type="entry name" value="MFS_MosC_like"/>
    <property type="match status" value="1"/>
</dbReference>
<feature type="transmembrane region" description="Helical" evidence="5">
    <location>
        <begin position="223"/>
        <end position="242"/>
    </location>
</feature>
<evidence type="ECO:0000313" key="7">
    <source>
        <dbReference type="EMBL" id="SMH49457.1"/>
    </source>
</evidence>
<dbReference type="Proteomes" id="UP000193711">
    <property type="component" value="Unassembled WGS sequence"/>
</dbReference>
<feature type="transmembrane region" description="Helical" evidence="5">
    <location>
        <begin position="141"/>
        <end position="161"/>
    </location>
</feature>
<evidence type="ECO:0000256" key="2">
    <source>
        <dbReference type="ARBA" id="ARBA00022692"/>
    </source>
</evidence>
<feature type="transmembrane region" description="Helical" evidence="5">
    <location>
        <begin position="319"/>
        <end position="341"/>
    </location>
</feature>
<gene>
    <name evidence="7" type="ORF">SAMN06295885_3320</name>
</gene>
<dbReference type="STRING" id="1891671.SAMN06295885_3320"/>
<evidence type="ECO:0000259" key="6">
    <source>
        <dbReference type="PROSITE" id="PS50850"/>
    </source>
</evidence>
<feature type="transmembrane region" description="Helical" evidence="5">
    <location>
        <begin position="378"/>
        <end position="395"/>
    </location>
</feature>
<dbReference type="GO" id="GO:0022857">
    <property type="term" value="F:transmembrane transporter activity"/>
    <property type="evidence" value="ECO:0007669"/>
    <property type="project" value="InterPro"/>
</dbReference>
<proteinExistence type="predicted"/>
<reference evidence="8" key="1">
    <citation type="submission" date="2017-04" db="EMBL/GenBank/DDBJ databases">
        <authorList>
            <person name="Varghese N."/>
            <person name="Submissions S."/>
        </authorList>
    </citation>
    <scope>NUCLEOTIDE SEQUENCE [LARGE SCALE GENOMIC DNA]</scope>
    <source>
        <strain evidence="8">VKM Ac-2121</strain>
    </source>
</reference>
<feature type="transmembrane region" description="Helical" evidence="5">
    <location>
        <begin position="106"/>
        <end position="129"/>
    </location>
</feature>
<dbReference type="InterPro" id="IPR051788">
    <property type="entry name" value="MFS_Transporter"/>
</dbReference>
<feature type="transmembrane region" description="Helical" evidence="5">
    <location>
        <begin position="12"/>
        <end position="34"/>
    </location>
</feature>
<comment type="subcellular location">
    <subcellularLocation>
        <location evidence="1">Cell membrane</location>
        <topology evidence="1">Multi-pass membrane protein</topology>
    </subcellularLocation>
</comment>
<feature type="transmembrane region" description="Helical" evidence="5">
    <location>
        <begin position="83"/>
        <end position="100"/>
    </location>
</feature>
<accession>A0A1X7PG19</accession>
<dbReference type="EMBL" id="FXBM01000003">
    <property type="protein sequence ID" value="SMH49457.1"/>
    <property type="molecule type" value="Genomic_DNA"/>
</dbReference>
<name>A0A1X7PG19_9MICO</name>
<dbReference type="SUPFAM" id="SSF103473">
    <property type="entry name" value="MFS general substrate transporter"/>
    <property type="match status" value="1"/>
</dbReference>
<evidence type="ECO:0000256" key="3">
    <source>
        <dbReference type="ARBA" id="ARBA00022989"/>
    </source>
</evidence>
<evidence type="ECO:0000256" key="4">
    <source>
        <dbReference type="ARBA" id="ARBA00023136"/>
    </source>
</evidence>
<dbReference type="AlphaFoldDB" id="A0A1X7PG19"/>
<dbReference type="Pfam" id="PF07690">
    <property type="entry name" value="MFS_1"/>
    <property type="match status" value="1"/>
</dbReference>
<feature type="transmembrane region" description="Helical" evidence="5">
    <location>
        <begin position="295"/>
        <end position="313"/>
    </location>
</feature>
<feature type="transmembrane region" description="Helical" evidence="5">
    <location>
        <begin position="54"/>
        <end position="76"/>
    </location>
</feature>
<dbReference type="OrthoDB" id="9809599at2"/>
<protein>
    <submittedName>
        <fullName evidence="7">Fucose permease</fullName>
    </submittedName>
</protein>
<dbReference type="PANTHER" id="PTHR23514:SF13">
    <property type="entry name" value="INNER MEMBRANE PROTEIN YBJJ"/>
    <property type="match status" value="1"/>
</dbReference>
<feature type="transmembrane region" description="Helical" evidence="5">
    <location>
        <begin position="353"/>
        <end position="372"/>
    </location>
</feature>
<dbReference type="InterPro" id="IPR011701">
    <property type="entry name" value="MFS"/>
</dbReference>
<feature type="domain" description="Major facilitator superfamily (MFS) profile" evidence="6">
    <location>
        <begin position="15"/>
        <end position="405"/>
    </location>
</feature>
<dbReference type="PANTHER" id="PTHR23514">
    <property type="entry name" value="BYPASS OF STOP CODON PROTEIN 6"/>
    <property type="match status" value="1"/>
</dbReference>
<dbReference type="InterPro" id="IPR036259">
    <property type="entry name" value="MFS_trans_sf"/>
</dbReference>
<dbReference type="Gene3D" id="1.20.1250.20">
    <property type="entry name" value="MFS general substrate transporter like domains"/>
    <property type="match status" value="2"/>
</dbReference>
<feature type="transmembrane region" description="Helical" evidence="5">
    <location>
        <begin position="167"/>
        <end position="190"/>
    </location>
</feature>
<sequence>MTSTPALTRPQLVAWRNAVFTIFVLSGVTIATWVSRTPSIRDELQLSTSGVGLLILAMSIGAIVGLVLSTAIMSALGARRGMLVGLVICSSGLAILGVAADTLGALPIAFAGMALLGFGNGAVDVMMNVEGAANEQAFGKTLLPLFHAFFSLGTVVGALLGAAASALAIPVVVHLATIAAVVVVTAAVAIRFVPVRDELDTSGVATVVAKAPVRERIAASLGVWRDLRLVFIGLIMLGMAFAEGSANDWMTLAMVDGHGTDATTAAIVFGVFVAAMTVGRVIGGPVLDRFGRVPVLRGSALLAVVGILLFILAPVDALVIAGAVAWGLGCSLGFPVGMSAAAEGAHSAARVSAVATLGYVAFLVGPPAIGFLGEHLGILNALFLVLALVAVAGIASPAARTPRADLVDERA</sequence>
<organism evidence="7 8">
    <name type="scientific">Rathayibacter oskolensis</name>
    <dbReference type="NCBI Taxonomy" id="1891671"/>
    <lineage>
        <taxon>Bacteria</taxon>
        <taxon>Bacillati</taxon>
        <taxon>Actinomycetota</taxon>
        <taxon>Actinomycetes</taxon>
        <taxon>Micrococcales</taxon>
        <taxon>Microbacteriaceae</taxon>
        <taxon>Rathayibacter</taxon>
    </lineage>
</organism>
<keyword evidence="3 5" id="KW-1133">Transmembrane helix</keyword>